<reference evidence="8 9" key="1">
    <citation type="journal article" date="2009" name="Appl. Environ. Microbiol.">
        <title>Three genomes from the phylum Acidobacteria provide insight into the lifestyles of these microorganisms in soils.</title>
        <authorList>
            <person name="Ward N.L."/>
            <person name="Challacombe J.F."/>
            <person name="Janssen P.H."/>
            <person name="Henrissat B."/>
            <person name="Coutinho P.M."/>
            <person name="Wu M."/>
            <person name="Xie G."/>
            <person name="Haft D.H."/>
            <person name="Sait M."/>
            <person name="Badger J."/>
            <person name="Barabote R.D."/>
            <person name="Bradley B."/>
            <person name="Brettin T.S."/>
            <person name="Brinkac L.M."/>
            <person name="Bruce D."/>
            <person name="Creasy T."/>
            <person name="Daugherty S.C."/>
            <person name="Davidsen T.M."/>
            <person name="DeBoy R.T."/>
            <person name="Detter J.C."/>
            <person name="Dodson R.J."/>
            <person name="Durkin A.S."/>
            <person name="Ganapathy A."/>
            <person name="Gwinn-Giglio M."/>
            <person name="Han C.S."/>
            <person name="Khouri H."/>
            <person name="Kiss H."/>
            <person name="Kothari S.P."/>
            <person name="Madupu R."/>
            <person name="Nelson K.E."/>
            <person name="Nelson W.C."/>
            <person name="Paulsen I."/>
            <person name="Penn K."/>
            <person name="Ren Q."/>
            <person name="Rosovitz M.J."/>
            <person name="Selengut J.D."/>
            <person name="Shrivastava S."/>
            <person name="Sullivan S.A."/>
            <person name="Tapia R."/>
            <person name="Thompson L.S."/>
            <person name="Watkins K.L."/>
            <person name="Yang Q."/>
            <person name="Yu C."/>
            <person name="Zafar N."/>
            <person name="Zhou L."/>
            <person name="Kuske C.R."/>
        </authorList>
    </citation>
    <scope>NUCLEOTIDE SEQUENCE [LARGE SCALE GENOMIC DNA]</scope>
    <source>
        <strain evidence="8 9">Ellin345</strain>
    </source>
</reference>
<keyword evidence="4 6" id="KW-0808">Transferase</keyword>
<dbReference type="OrthoDB" id="9802328at2"/>
<dbReference type="InterPro" id="IPR015422">
    <property type="entry name" value="PyrdxlP-dep_Trfase_small"/>
</dbReference>
<sequence>MSTLTKATPIQAADRMVNVRYAIRDLAVLADQVASQGNKILYCNIGDPCKYDFPVPVHIMEAAIKAMRDGYNGYGESLGIKPAVEAIRNEAERDGFKNIQGVFVGLGSGEAIDSCLTALLNPGENFLAPSPEYPLYGAITAKLGAEPNAYFLDESNDWQPDVEDLERRINAKTRALLIINPNNPTGAVYSRETLEKIADVARRHNLLLISDEIYNKLVFDPSAKHISIATLAPDVPCITFNGLSKAYLVPGWRIGWGVGTGPAELIKPFLENIYKLLRARLSAPHPYQYAVKAALEGPQDHLKWVNEKLAARAKVTKDWAASEPRVNLVAPKGAFYAFPSLDIPEDDLTFVSELLIQKHVLLVHGSGFGQKPGTHHCRIVTLPQEAVLTNAYAKVSEFLKERYQ</sequence>
<dbReference type="InterPro" id="IPR051926">
    <property type="entry name" value="Ala_Aminotransferase"/>
</dbReference>
<accession>Q1IRP0</accession>
<dbReference type="InterPro" id="IPR004839">
    <property type="entry name" value="Aminotransferase_I/II_large"/>
</dbReference>
<keyword evidence="9" id="KW-1185">Reference proteome</keyword>
<dbReference type="Pfam" id="PF00155">
    <property type="entry name" value="Aminotran_1_2"/>
    <property type="match status" value="1"/>
</dbReference>
<evidence type="ECO:0000256" key="1">
    <source>
        <dbReference type="ARBA" id="ARBA00001933"/>
    </source>
</evidence>
<evidence type="ECO:0000313" key="9">
    <source>
        <dbReference type="Proteomes" id="UP000002432"/>
    </source>
</evidence>
<dbReference type="CDD" id="cd00609">
    <property type="entry name" value="AAT_like"/>
    <property type="match status" value="1"/>
</dbReference>
<name>Q1IRP0_KORVE</name>
<protein>
    <recommendedName>
        <fullName evidence="6">Aminotransferase</fullName>
        <ecNumber evidence="6">2.6.1.-</ecNumber>
    </recommendedName>
</protein>
<keyword evidence="5" id="KW-0663">Pyridoxal phosphate</keyword>
<dbReference type="AlphaFoldDB" id="Q1IRP0"/>
<dbReference type="HOGENOM" id="CLU_017584_4_2_0"/>
<evidence type="ECO:0000256" key="4">
    <source>
        <dbReference type="ARBA" id="ARBA00022679"/>
    </source>
</evidence>
<dbReference type="eggNOG" id="COG0436">
    <property type="taxonomic scope" value="Bacteria"/>
</dbReference>
<dbReference type="Proteomes" id="UP000002432">
    <property type="component" value="Chromosome"/>
</dbReference>
<dbReference type="PANTHER" id="PTHR43488:SF2">
    <property type="entry name" value="GLUTAMATE-PYRUVATE AMINOTRANSFERASE ALAA"/>
    <property type="match status" value="1"/>
</dbReference>
<dbReference type="EMBL" id="CP000360">
    <property type="protein sequence ID" value="ABF40460.1"/>
    <property type="molecule type" value="Genomic_DNA"/>
</dbReference>
<evidence type="ECO:0000313" key="8">
    <source>
        <dbReference type="EMBL" id="ABF40460.1"/>
    </source>
</evidence>
<dbReference type="STRING" id="204669.Acid345_1458"/>
<evidence type="ECO:0000256" key="5">
    <source>
        <dbReference type="ARBA" id="ARBA00022898"/>
    </source>
</evidence>
<dbReference type="InterPro" id="IPR004838">
    <property type="entry name" value="NHTrfase_class1_PyrdxlP-BS"/>
</dbReference>
<dbReference type="EnsemblBacteria" id="ABF40460">
    <property type="protein sequence ID" value="ABF40460"/>
    <property type="gene ID" value="Acid345_1458"/>
</dbReference>
<gene>
    <name evidence="8" type="ordered locus">Acid345_1458</name>
</gene>
<dbReference type="PROSITE" id="PS00105">
    <property type="entry name" value="AA_TRANSFER_CLASS_1"/>
    <property type="match status" value="1"/>
</dbReference>
<dbReference type="KEGG" id="aba:Acid345_1458"/>
<dbReference type="Gene3D" id="3.40.640.10">
    <property type="entry name" value="Type I PLP-dependent aspartate aminotransferase-like (Major domain)"/>
    <property type="match status" value="1"/>
</dbReference>
<dbReference type="PANTHER" id="PTHR43488">
    <property type="entry name" value="GLUTAMATE-PYRUVATE AMINOTRANSFERASE ALAA"/>
    <property type="match status" value="1"/>
</dbReference>
<dbReference type="GO" id="GO:0030170">
    <property type="term" value="F:pyridoxal phosphate binding"/>
    <property type="evidence" value="ECO:0007669"/>
    <property type="project" value="InterPro"/>
</dbReference>
<organism evidence="8 9">
    <name type="scientific">Koribacter versatilis (strain Ellin345)</name>
    <dbReference type="NCBI Taxonomy" id="204669"/>
    <lineage>
        <taxon>Bacteria</taxon>
        <taxon>Pseudomonadati</taxon>
        <taxon>Acidobacteriota</taxon>
        <taxon>Terriglobia</taxon>
        <taxon>Terriglobales</taxon>
        <taxon>Candidatus Korobacteraceae</taxon>
        <taxon>Candidatus Korobacter</taxon>
    </lineage>
</organism>
<dbReference type="InterPro" id="IPR015421">
    <property type="entry name" value="PyrdxlP-dep_Trfase_major"/>
</dbReference>
<keyword evidence="3 6" id="KW-0032">Aminotransferase</keyword>
<dbReference type="SUPFAM" id="SSF53383">
    <property type="entry name" value="PLP-dependent transferases"/>
    <property type="match status" value="1"/>
</dbReference>
<evidence type="ECO:0000256" key="3">
    <source>
        <dbReference type="ARBA" id="ARBA00022576"/>
    </source>
</evidence>
<comment type="similarity">
    <text evidence="2 6">Belongs to the class-I pyridoxal-phosphate-dependent aminotransferase family.</text>
</comment>
<feature type="domain" description="Aminotransferase class I/classII large" evidence="7">
    <location>
        <begin position="51"/>
        <end position="381"/>
    </location>
</feature>
<dbReference type="Gene3D" id="3.90.1150.10">
    <property type="entry name" value="Aspartate Aminotransferase, domain 1"/>
    <property type="match status" value="1"/>
</dbReference>
<evidence type="ECO:0000256" key="2">
    <source>
        <dbReference type="ARBA" id="ARBA00007441"/>
    </source>
</evidence>
<proteinExistence type="inferred from homology"/>
<dbReference type="GO" id="GO:0008483">
    <property type="term" value="F:transaminase activity"/>
    <property type="evidence" value="ECO:0007669"/>
    <property type="project" value="UniProtKB-KW"/>
</dbReference>
<evidence type="ECO:0000259" key="7">
    <source>
        <dbReference type="Pfam" id="PF00155"/>
    </source>
</evidence>
<evidence type="ECO:0000256" key="6">
    <source>
        <dbReference type="RuleBase" id="RU000481"/>
    </source>
</evidence>
<dbReference type="InterPro" id="IPR015424">
    <property type="entry name" value="PyrdxlP-dep_Trfase"/>
</dbReference>
<comment type="cofactor">
    <cofactor evidence="1 6">
        <name>pyridoxal 5'-phosphate</name>
        <dbReference type="ChEBI" id="CHEBI:597326"/>
    </cofactor>
</comment>
<dbReference type="RefSeq" id="WP_011522262.1">
    <property type="nucleotide sequence ID" value="NC_008009.1"/>
</dbReference>
<dbReference type="EC" id="2.6.1.-" evidence="6"/>